<evidence type="ECO:0000313" key="2">
    <source>
        <dbReference type="EMBL" id="QSZ34279.1"/>
    </source>
</evidence>
<accession>A0A8A3PGW6</accession>
<name>A0A8A3PGW6_9HELO</name>
<dbReference type="EMBL" id="CP063408">
    <property type="protein sequence ID" value="QSZ34279.1"/>
    <property type="molecule type" value="Genomic_DNA"/>
</dbReference>
<evidence type="ECO:0000313" key="3">
    <source>
        <dbReference type="Proteomes" id="UP000672032"/>
    </source>
</evidence>
<dbReference type="AlphaFoldDB" id="A0A8A3PGW6"/>
<evidence type="ECO:0000256" key="1">
    <source>
        <dbReference type="SAM" id="MobiDB-lite"/>
    </source>
</evidence>
<gene>
    <name evidence="2" type="ORF">DSL72_005869</name>
</gene>
<dbReference type="Proteomes" id="UP000672032">
    <property type="component" value="Chromosome 4"/>
</dbReference>
<dbReference type="OrthoDB" id="3535749at2759"/>
<organism evidence="2 3">
    <name type="scientific">Monilinia vaccinii-corymbosi</name>
    <dbReference type="NCBI Taxonomy" id="61207"/>
    <lineage>
        <taxon>Eukaryota</taxon>
        <taxon>Fungi</taxon>
        <taxon>Dikarya</taxon>
        <taxon>Ascomycota</taxon>
        <taxon>Pezizomycotina</taxon>
        <taxon>Leotiomycetes</taxon>
        <taxon>Helotiales</taxon>
        <taxon>Sclerotiniaceae</taxon>
        <taxon>Monilinia</taxon>
    </lineage>
</organism>
<feature type="compositionally biased region" description="Basic residues" evidence="1">
    <location>
        <begin position="25"/>
        <end position="39"/>
    </location>
</feature>
<feature type="region of interest" description="Disordered" evidence="1">
    <location>
        <begin position="1"/>
        <end position="57"/>
    </location>
</feature>
<proteinExistence type="predicted"/>
<reference evidence="2" key="1">
    <citation type="submission" date="2020-10" db="EMBL/GenBank/DDBJ databases">
        <title>Genome Sequence of Monilinia vaccinii-corymbosi Sheds Light on Mummy Berry Disease Infection of Blueberry and Mating Type.</title>
        <authorList>
            <person name="Yow A.G."/>
            <person name="Zhang Y."/>
            <person name="Bansal K."/>
            <person name="Eacker S.M."/>
            <person name="Sullivan S."/>
            <person name="Liachko I."/>
            <person name="Cubeta M.A."/>
            <person name="Rollins J.A."/>
            <person name="Ashrafi H."/>
        </authorList>
    </citation>
    <scope>NUCLEOTIDE SEQUENCE</scope>
    <source>
        <strain evidence="2">RL-1</strain>
    </source>
</reference>
<protein>
    <submittedName>
        <fullName evidence="2">Uncharacterized protein</fullName>
    </submittedName>
</protein>
<keyword evidence="3" id="KW-1185">Reference proteome</keyword>
<sequence length="239" mass="26633">MSALPIILPPNTIRSRRPAQYSHASLKHGAKPRKSRHKPLHDAHPAAPSFQPVSGNIPRFQSRRRTVSAAAEEHLVDLLLNRKPRYRTTPTKLNQSRQKDGFVEVLWKGFMVSMRHGEDSRFFVSHPLRRGSKVMSPENEAKIDKVVERVTGISCHGGRGMPNEEMGSGLSYGYGFYWTCCKDIYVRARVMGNSFGGGMEVTVKGPCKRKNSLVEEECGECGDSICGLCEKTAECAETN</sequence>